<dbReference type="Pfam" id="PF22669">
    <property type="entry name" value="Exo_endo_phos2"/>
    <property type="match status" value="1"/>
</dbReference>
<accession>A0A6F9DUS2</accession>
<keyword evidence="4 6" id="KW-0728">SH3 domain</keyword>
<reference evidence="10" key="1">
    <citation type="submission" date="2020-04" db="EMBL/GenBank/DDBJ databases">
        <authorList>
            <person name="Neveu A P."/>
        </authorList>
    </citation>
    <scope>NUCLEOTIDE SEQUENCE</scope>
    <source>
        <tissue evidence="10">Whole embryo</tissue>
    </source>
</reference>
<feature type="region of interest" description="Disordered" evidence="7">
    <location>
        <begin position="1218"/>
        <end position="1328"/>
    </location>
</feature>
<proteinExistence type="evidence at transcript level"/>
<dbReference type="SMART" id="SM00128">
    <property type="entry name" value="IPPc"/>
    <property type="match status" value="1"/>
</dbReference>
<dbReference type="GO" id="GO:0048488">
    <property type="term" value="P:synaptic vesicle endocytosis"/>
    <property type="evidence" value="ECO:0007669"/>
    <property type="project" value="TreeGrafter"/>
</dbReference>
<dbReference type="InterPro" id="IPR046985">
    <property type="entry name" value="IP5"/>
</dbReference>
<organism evidence="10">
    <name type="scientific">Phallusia mammillata</name>
    <dbReference type="NCBI Taxonomy" id="59560"/>
    <lineage>
        <taxon>Eukaryota</taxon>
        <taxon>Metazoa</taxon>
        <taxon>Chordata</taxon>
        <taxon>Tunicata</taxon>
        <taxon>Ascidiacea</taxon>
        <taxon>Phlebobranchia</taxon>
        <taxon>Ascidiidae</taxon>
        <taxon>Phallusia</taxon>
    </lineage>
</organism>
<dbReference type="EMBL" id="LR790898">
    <property type="protein sequence ID" value="CAB3266760.1"/>
    <property type="molecule type" value="mRNA"/>
</dbReference>
<feature type="compositionally biased region" description="Low complexity" evidence="7">
    <location>
        <begin position="1262"/>
        <end position="1275"/>
    </location>
</feature>
<evidence type="ECO:0000313" key="10">
    <source>
        <dbReference type="EMBL" id="CAB3266760.1"/>
    </source>
</evidence>
<dbReference type="PANTHER" id="PTHR11200:SF257">
    <property type="entry name" value="PHOSPHOINOSITIDE 5-PHOSPHATASE"/>
    <property type="match status" value="1"/>
</dbReference>
<feature type="region of interest" description="Disordered" evidence="7">
    <location>
        <begin position="1112"/>
        <end position="1169"/>
    </location>
</feature>
<evidence type="ECO:0000256" key="2">
    <source>
        <dbReference type="ARBA" id="ARBA00009678"/>
    </source>
</evidence>
<dbReference type="SMART" id="SM00326">
    <property type="entry name" value="SH3"/>
    <property type="match status" value="2"/>
</dbReference>
<dbReference type="InterPro" id="IPR001452">
    <property type="entry name" value="SH3_domain"/>
</dbReference>
<feature type="compositionally biased region" description="Polar residues" evidence="7">
    <location>
        <begin position="1117"/>
        <end position="1135"/>
    </location>
</feature>
<feature type="domain" description="SH3" evidence="8">
    <location>
        <begin position="567"/>
        <end position="627"/>
    </location>
</feature>
<dbReference type="GO" id="GO:0046856">
    <property type="term" value="P:phosphatidylinositol dephosphorylation"/>
    <property type="evidence" value="ECO:0007669"/>
    <property type="project" value="InterPro"/>
</dbReference>
<evidence type="ECO:0000256" key="1">
    <source>
        <dbReference type="ARBA" id="ARBA00008943"/>
    </source>
</evidence>
<name>A0A6F9DUS2_9ASCI</name>
<feature type="compositionally biased region" description="Polar residues" evidence="7">
    <location>
        <begin position="1152"/>
        <end position="1169"/>
    </location>
</feature>
<keyword evidence="5" id="KW-0378">Hydrolase</keyword>
<protein>
    <recommendedName>
        <fullName evidence="3">phosphoinositide 5-phosphatase</fullName>
        <ecNumber evidence="3">3.1.3.36</ecNumber>
    </recommendedName>
</protein>
<evidence type="ECO:0000256" key="3">
    <source>
        <dbReference type="ARBA" id="ARBA00013044"/>
    </source>
</evidence>
<dbReference type="InterPro" id="IPR002013">
    <property type="entry name" value="SAC_dom"/>
</dbReference>
<feature type="domain" description="SAC" evidence="9">
    <location>
        <begin position="122"/>
        <end position="445"/>
    </location>
</feature>
<evidence type="ECO:0000259" key="8">
    <source>
        <dbReference type="PROSITE" id="PS50002"/>
    </source>
</evidence>
<dbReference type="SUPFAM" id="SSF56219">
    <property type="entry name" value="DNase I-like"/>
    <property type="match status" value="1"/>
</dbReference>
<dbReference type="SUPFAM" id="SSF50044">
    <property type="entry name" value="SH3-domain"/>
    <property type="match status" value="2"/>
</dbReference>
<evidence type="ECO:0000256" key="5">
    <source>
        <dbReference type="ARBA" id="ARBA00022801"/>
    </source>
</evidence>
<evidence type="ECO:0000256" key="6">
    <source>
        <dbReference type="PROSITE-ProRule" id="PRU00192"/>
    </source>
</evidence>
<gene>
    <name evidence="10" type="primary">Synj1</name>
</gene>
<evidence type="ECO:0000259" key="9">
    <source>
        <dbReference type="PROSITE" id="PS50275"/>
    </source>
</evidence>
<feature type="compositionally biased region" description="Pro residues" evidence="7">
    <location>
        <begin position="1230"/>
        <end position="1239"/>
    </location>
</feature>
<dbReference type="Gene3D" id="3.60.10.10">
    <property type="entry name" value="Endonuclease/exonuclease/phosphatase"/>
    <property type="match status" value="1"/>
</dbReference>
<sequence>MSAVGRNLKILKTSHPPGLLLEHRNSNSNLLAEHGSLYQLSDNDAKGVKSASTKVVDGYGCLGVIGKHIGDADNKKFVDYLALITGCRSVGKVLETEILRITDVAFVSISEGNIESGIFSEIKRLLCSGSFYFTLSSNLPGKKAINITHSFQMEENQIISKRFLWNRHLLSYFSIRGISCNPWCIEVMCGGIDIRTVYVGAQQGQAAIISRLSSDRVGTRYNVRGVDDNGNVANFVETEQILCIGESCTSFVQIRGSVPLHWEQPGLNVGSHKVKLSMPFEISFKAYEKHLKNVEKLYLTCTLVNLLGSKEGEASLSRTFQTHHESSHFAESMKFINFDYHAECRVGKSANISKLMDQLDPLLESFGFYVANGNEIQQQTGVLRINCLDCLDRTNSVQTYVGLKMVSKQLDVLGCSAPQLVSRFTEAIKSAWQQTGDLISRMYAGTAALEGKDKVGKIKDGARSLSRAIQNNLMDQGKQVAMDKLLQPNISNSDLLHVSRDLFDPEQLYCSSETLTEVYKSHHDFTEEFVIRVCVGSWNVNGGKLFRSIAYKDKTLKDWLFENDANEEKTYYQALYEYCSKEEGDLSLAVGDVVLVNEELEGGEWFHGSLSNVEGIFPAAYVEKLENPYLVVHDFPAQEDGDLQLWTNEVVNVLKEDGEWFTGCLMRDGEKTEGIFPSSFVSKMSSSNSFPVDIFAIGFEEMVELNAGNILNASLINKQLWENELQKTINGTEEYVCLVSDQLVGVCLFLFVRRSLVDHITNISVSMIKTGMGGTAGNKGAVAVSFLMYNTSMCFICSHFAAGQTQVLERNNDYNEITSNLTFTKGRKIFSHDYVFWCGDFNYRIDLSGDEVKQLVKEKNWEKLKEFDQLLVHKRMGNIFKGFMEGDMNFAPTYKYDPFSDDYDTSEKCRTPAWTDRILWKRQPWAKILCQMEDSTFDAGKLQRYGRTELKTSDHRPVVADIDVKVVSVNEERRSMKLDEIRHSIEAINVAVFVFLEGSEFDHQICTEFLYANGLEEFIGCRTLRQCIVAVYATSNKANEAVNLDGSVYQGYTIRICTADDRILLKPDRLDSPEVIETDPELTGIEQQQQESCISLTRSHYSSDNIKSLSAVHIPRPNSTPCEMNQASGGSQSSVPVVASRKPPPRPPAISSLASKTSKNSISSTVPLQPTYNPRALPFGDVTANASTAVGGEMGLTNGSAPVINMADLDFSVFEEKPPKIKPRKTLPKRPAPCPPKAPPNGSSKANRPKPPPPPIHQIDVPLLGGSLNGNLPQSSMPPPLIPFNATNTAPSANIPANNPNDPWSVSGQNKTSNVSQSFSTNFSDLLG</sequence>
<dbReference type="InterPro" id="IPR036691">
    <property type="entry name" value="Endo/exonu/phosph_ase_sf"/>
</dbReference>
<dbReference type="Pfam" id="PF02383">
    <property type="entry name" value="Syja_N"/>
    <property type="match status" value="1"/>
</dbReference>
<dbReference type="GO" id="GO:0098793">
    <property type="term" value="C:presynapse"/>
    <property type="evidence" value="ECO:0007669"/>
    <property type="project" value="GOC"/>
</dbReference>
<dbReference type="PANTHER" id="PTHR11200">
    <property type="entry name" value="INOSITOL 5-PHOSPHATASE"/>
    <property type="match status" value="1"/>
</dbReference>
<dbReference type="EC" id="3.1.3.36" evidence="3"/>
<dbReference type="InterPro" id="IPR000300">
    <property type="entry name" value="IPPc"/>
</dbReference>
<feature type="compositionally biased region" description="Low complexity" evidence="7">
    <location>
        <begin position="1285"/>
        <end position="1303"/>
    </location>
</feature>
<dbReference type="GO" id="GO:0004439">
    <property type="term" value="F:phosphatidylinositol-4,5-bisphosphate 5-phosphatase activity"/>
    <property type="evidence" value="ECO:0007669"/>
    <property type="project" value="UniProtKB-EC"/>
</dbReference>
<dbReference type="Pfam" id="PF00018">
    <property type="entry name" value="SH3_1"/>
    <property type="match status" value="2"/>
</dbReference>
<feature type="compositionally biased region" description="Polar residues" evidence="7">
    <location>
        <begin position="1304"/>
        <end position="1328"/>
    </location>
</feature>
<dbReference type="InterPro" id="IPR036028">
    <property type="entry name" value="SH3-like_dom_sf"/>
</dbReference>
<dbReference type="PROSITE" id="PS50002">
    <property type="entry name" value="SH3"/>
    <property type="match status" value="1"/>
</dbReference>
<dbReference type="PROSITE" id="PS50275">
    <property type="entry name" value="SAC"/>
    <property type="match status" value="1"/>
</dbReference>
<comment type="similarity">
    <text evidence="2">In the central section; belongs to the inositol 1,4,5-trisphosphate 5-phosphatase family.</text>
</comment>
<evidence type="ECO:0000256" key="7">
    <source>
        <dbReference type="SAM" id="MobiDB-lite"/>
    </source>
</evidence>
<dbReference type="Gene3D" id="2.30.30.40">
    <property type="entry name" value="SH3 Domains"/>
    <property type="match status" value="2"/>
</dbReference>
<comment type="similarity">
    <text evidence="1">Belongs to the synaptojanin family.</text>
</comment>
<evidence type="ECO:0000256" key="4">
    <source>
        <dbReference type="ARBA" id="ARBA00022443"/>
    </source>
</evidence>